<gene>
    <name evidence="1" type="ORF">ESP62_009420</name>
</gene>
<keyword evidence="2" id="KW-1185">Reference proteome</keyword>
<accession>A0A641AMQ3</accession>
<organism evidence="1 2">
    <name type="scientific">Aeromicrobium fastidiosum</name>
    <dbReference type="NCBI Taxonomy" id="52699"/>
    <lineage>
        <taxon>Bacteria</taxon>
        <taxon>Bacillati</taxon>
        <taxon>Actinomycetota</taxon>
        <taxon>Actinomycetes</taxon>
        <taxon>Propionibacteriales</taxon>
        <taxon>Nocardioidaceae</taxon>
        <taxon>Aeromicrobium</taxon>
    </lineage>
</organism>
<name>A0A641AMQ3_9ACTN</name>
<protein>
    <submittedName>
        <fullName evidence="1">Uncharacterized protein</fullName>
    </submittedName>
</protein>
<comment type="caution">
    <text evidence="1">The sequence shown here is derived from an EMBL/GenBank/DDBJ whole genome shotgun (WGS) entry which is preliminary data.</text>
</comment>
<sequence>MGWFQRRAAATHDEHHFSFDGAPTHRETTCASCAEVHEGTTGFVLDHGDAHAIYWADWFPHGREMILNIVVGDFGDDADYTDNVIFGIRYGYVAQQTQMAASLIAPTVVDTATGAHPLDRERALQHWRLPDLWHVSDWLVENDPLLHEHVFHAPRHAG</sequence>
<dbReference type="AlphaFoldDB" id="A0A641AMQ3"/>
<reference evidence="1" key="1">
    <citation type="submission" date="2019-09" db="EMBL/GenBank/DDBJ databases">
        <authorList>
            <person name="Li J."/>
        </authorList>
    </citation>
    <scope>NUCLEOTIDE SEQUENCE [LARGE SCALE GENOMIC DNA]</scope>
    <source>
        <strain evidence="1">NRBC 14897</strain>
    </source>
</reference>
<dbReference type="OrthoDB" id="8779559at2"/>
<evidence type="ECO:0000313" key="1">
    <source>
        <dbReference type="EMBL" id="KAA1378554.1"/>
    </source>
</evidence>
<dbReference type="RefSeq" id="WP_129182432.1">
    <property type="nucleotide sequence ID" value="NZ_JAGIOG010000001.1"/>
</dbReference>
<proteinExistence type="predicted"/>
<dbReference type="EMBL" id="SDPP02000002">
    <property type="protein sequence ID" value="KAA1378554.1"/>
    <property type="molecule type" value="Genomic_DNA"/>
</dbReference>
<evidence type="ECO:0000313" key="2">
    <source>
        <dbReference type="Proteomes" id="UP001515100"/>
    </source>
</evidence>
<dbReference type="Proteomes" id="UP001515100">
    <property type="component" value="Unassembled WGS sequence"/>
</dbReference>